<evidence type="ECO:0000313" key="2">
    <source>
        <dbReference type="Proteomes" id="UP001152795"/>
    </source>
</evidence>
<comment type="caution">
    <text evidence="1">The sequence shown here is derived from an EMBL/GenBank/DDBJ whole genome shotgun (WGS) entry which is preliminary data.</text>
</comment>
<dbReference type="Proteomes" id="UP001152795">
    <property type="component" value="Unassembled WGS sequence"/>
</dbReference>
<dbReference type="EMBL" id="CACRXK020039432">
    <property type="protein sequence ID" value="CAB4045431.1"/>
    <property type="molecule type" value="Genomic_DNA"/>
</dbReference>
<name>A0A6S7KWA0_PARCT</name>
<feature type="non-terminal residue" evidence="1">
    <location>
        <position position="87"/>
    </location>
</feature>
<sequence>MFKYAHDINVSEYIFNQEYTSSLQDVTNCIVNWSTYGNKFELNPIKFKEIVINFQRNEPVFPPIKINRINVERVEKAMILGLLVTQD</sequence>
<organism evidence="1 2">
    <name type="scientific">Paramuricea clavata</name>
    <name type="common">Red gorgonian</name>
    <name type="synonym">Violescent sea-whip</name>
    <dbReference type="NCBI Taxonomy" id="317549"/>
    <lineage>
        <taxon>Eukaryota</taxon>
        <taxon>Metazoa</taxon>
        <taxon>Cnidaria</taxon>
        <taxon>Anthozoa</taxon>
        <taxon>Octocorallia</taxon>
        <taxon>Malacalcyonacea</taxon>
        <taxon>Plexauridae</taxon>
        <taxon>Paramuricea</taxon>
    </lineage>
</organism>
<accession>A0A6S7KWA0</accession>
<protein>
    <submittedName>
        <fullName evidence="1">Uncharacterized protein</fullName>
    </submittedName>
</protein>
<evidence type="ECO:0000313" key="1">
    <source>
        <dbReference type="EMBL" id="CAB4045431.1"/>
    </source>
</evidence>
<reference evidence="1" key="1">
    <citation type="submission" date="2020-04" db="EMBL/GenBank/DDBJ databases">
        <authorList>
            <person name="Alioto T."/>
            <person name="Alioto T."/>
            <person name="Gomez Garrido J."/>
        </authorList>
    </citation>
    <scope>NUCLEOTIDE SEQUENCE</scope>
    <source>
        <strain evidence="1">A484AB</strain>
    </source>
</reference>
<gene>
    <name evidence="1" type="ORF">PACLA_8A047880</name>
</gene>
<dbReference type="AlphaFoldDB" id="A0A6S7KWA0"/>
<keyword evidence="2" id="KW-1185">Reference proteome</keyword>
<proteinExistence type="predicted"/>